<keyword evidence="4" id="KW-1185">Reference proteome</keyword>
<evidence type="ECO:0000256" key="1">
    <source>
        <dbReference type="ARBA" id="ARBA00004370"/>
    </source>
</evidence>
<dbReference type="OrthoDB" id="3535423at2759"/>
<gene>
    <name evidence="3" type="ORF">DLAC_09733</name>
</gene>
<reference evidence="3 4" key="1">
    <citation type="submission" date="2015-12" db="EMBL/GenBank/DDBJ databases">
        <title>Dictyostelia acquired genes for synthesis and detection of signals that induce cell-type specialization by lateral gene transfer from prokaryotes.</title>
        <authorList>
            <person name="Gloeckner G."/>
            <person name="Schaap P."/>
        </authorList>
    </citation>
    <scope>NUCLEOTIDE SEQUENCE [LARGE SCALE GENOMIC DNA]</scope>
    <source>
        <strain evidence="3 4">TK</strain>
    </source>
</reference>
<dbReference type="InterPro" id="IPR001509">
    <property type="entry name" value="Epimerase_deHydtase"/>
</dbReference>
<feature type="domain" description="NAD-dependent epimerase/dehydratase" evidence="2">
    <location>
        <begin position="4"/>
        <end position="119"/>
    </location>
</feature>
<name>A0A151Z7K3_TIELA</name>
<dbReference type="AlphaFoldDB" id="A0A151Z7K3"/>
<dbReference type="InterPro" id="IPR036291">
    <property type="entry name" value="NAD(P)-bd_dom_sf"/>
</dbReference>
<sequence length="218" mass="25163">MKLIIFGATGFSGSHFLKQALLNQKIEKVLCLTRRELQVKNDKLINIVHNDFTKYDNDMIEKMVTDYDGCLWAIGGKHLDFKTLEEHFKVSHTMVYEFVKMIEPVIQKQSKVFSFLYLSGKYADQSESAYYYLLGPTRNVKGKTEKELTQVQQRLPNLFTLSILRPAGIVESKWLPKILPSQAVHVDTLANVALDLISSNNLYTTKIYEQNDIINYFK</sequence>
<dbReference type="Gene3D" id="3.40.50.720">
    <property type="entry name" value="NAD(P)-binding Rossmann-like Domain"/>
    <property type="match status" value="1"/>
</dbReference>
<dbReference type="SUPFAM" id="SSF51735">
    <property type="entry name" value="NAD(P)-binding Rossmann-fold domains"/>
    <property type="match status" value="1"/>
</dbReference>
<dbReference type="PANTHER" id="PTHR14097:SF8">
    <property type="entry name" value="NAD(P)-BINDING DOMAIN-CONTAINING PROTEIN"/>
    <property type="match status" value="1"/>
</dbReference>
<accession>A0A151Z7K3</accession>
<dbReference type="Proteomes" id="UP000076078">
    <property type="component" value="Unassembled WGS sequence"/>
</dbReference>
<dbReference type="InParanoid" id="A0A151Z7K3"/>
<dbReference type="EMBL" id="LODT01000039">
    <property type="protein sequence ID" value="KYQ89764.1"/>
    <property type="molecule type" value="Genomic_DNA"/>
</dbReference>
<evidence type="ECO:0000313" key="3">
    <source>
        <dbReference type="EMBL" id="KYQ89764.1"/>
    </source>
</evidence>
<dbReference type="STRING" id="361077.A0A151Z7K3"/>
<dbReference type="PANTHER" id="PTHR14097">
    <property type="entry name" value="OXIDOREDUCTASE HTATIP2"/>
    <property type="match status" value="1"/>
</dbReference>
<comment type="caution">
    <text evidence="3">The sequence shown here is derived from an EMBL/GenBank/DDBJ whole genome shotgun (WGS) entry which is preliminary data.</text>
</comment>
<protein>
    <recommendedName>
        <fullName evidence="2">NAD-dependent epimerase/dehydratase domain-containing protein</fullName>
    </recommendedName>
</protein>
<dbReference type="GO" id="GO:0016020">
    <property type="term" value="C:membrane"/>
    <property type="evidence" value="ECO:0007669"/>
    <property type="project" value="UniProtKB-SubCell"/>
</dbReference>
<evidence type="ECO:0000313" key="4">
    <source>
        <dbReference type="Proteomes" id="UP000076078"/>
    </source>
</evidence>
<dbReference type="Pfam" id="PF01370">
    <property type="entry name" value="Epimerase"/>
    <property type="match status" value="1"/>
</dbReference>
<dbReference type="OMA" id="ETWILRP"/>
<proteinExistence type="predicted"/>
<evidence type="ECO:0000259" key="2">
    <source>
        <dbReference type="Pfam" id="PF01370"/>
    </source>
</evidence>
<comment type="subcellular location">
    <subcellularLocation>
        <location evidence="1">Membrane</location>
    </subcellularLocation>
</comment>
<organism evidence="3 4">
    <name type="scientific">Tieghemostelium lacteum</name>
    <name type="common">Slime mold</name>
    <name type="synonym">Dictyostelium lacteum</name>
    <dbReference type="NCBI Taxonomy" id="361077"/>
    <lineage>
        <taxon>Eukaryota</taxon>
        <taxon>Amoebozoa</taxon>
        <taxon>Evosea</taxon>
        <taxon>Eumycetozoa</taxon>
        <taxon>Dictyostelia</taxon>
        <taxon>Dictyosteliales</taxon>
        <taxon>Raperosteliaceae</taxon>
        <taxon>Tieghemostelium</taxon>
    </lineage>
</organism>